<proteinExistence type="predicted"/>
<accession>A0ACB9FJV4</accession>
<protein>
    <submittedName>
        <fullName evidence="1">Uncharacterized protein</fullName>
    </submittedName>
</protein>
<evidence type="ECO:0000313" key="2">
    <source>
        <dbReference type="Proteomes" id="UP001055879"/>
    </source>
</evidence>
<reference evidence="2" key="1">
    <citation type="journal article" date="2022" name="Mol. Ecol. Resour.">
        <title>The genomes of chicory, endive, great burdock and yacon provide insights into Asteraceae palaeo-polyploidization history and plant inulin production.</title>
        <authorList>
            <person name="Fan W."/>
            <person name="Wang S."/>
            <person name="Wang H."/>
            <person name="Wang A."/>
            <person name="Jiang F."/>
            <person name="Liu H."/>
            <person name="Zhao H."/>
            <person name="Xu D."/>
            <person name="Zhang Y."/>
        </authorList>
    </citation>
    <scope>NUCLEOTIDE SEQUENCE [LARGE SCALE GENOMIC DNA]</scope>
    <source>
        <strain evidence="2">cv. Niubang</strain>
    </source>
</reference>
<name>A0ACB9FJV4_ARCLA</name>
<reference evidence="1 2" key="2">
    <citation type="journal article" date="2022" name="Mol. Ecol. Resour.">
        <title>The genomes of chicory, endive, great burdock and yacon provide insights into Asteraceae paleo-polyploidization history and plant inulin production.</title>
        <authorList>
            <person name="Fan W."/>
            <person name="Wang S."/>
            <person name="Wang H."/>
            <person name="Wang A."/>
            <person name="Jiang F."/>
            <person name="Liu H."/>
            <person name="Zhao H."/>
            <person name="Xu D."/>
            <person name="Zhang Y."/>
        </authorList>
    </citation>
    <scope>NUCLEOTIDE SEQUENCE [LARGE SCALE GENOMIC DNA]</scope>
    <source>
        <strain evidence="2">cv. Niubang</strain>
    </source>
</reference>
<comment type="caution">
    <text evidence="1">The sequence shown here is derived from an EMBL/GenBank/DDBJ whole genome shotgun (WGS) entry which is preliminary data.</text>
</comment>
<keyword evidence="2" id="KW-1185">Reference proteome</keyword>
<organism evidence="1 2">
    <name type="scientific">Arctium lappa</name>
    <name type="common">Greater burdock</name>
    <name type="synonym">Lappa major</name>
    <dbReference type="NCBI Taxonomy" id="4217"/>
    <lineage>
        <taxon>Eukaryota</taxon>
        <taxon>Viridiplantae</taxon>
        <taxon>Streptophyta</taxon>
        <taxon>Embryophyta</taxon>
        <taxon>Tracheophyta</taxon>
        <taxon>Spermatophyta</taxon>
        <taxon>Magnoliopsida</taxon>
        <taxon>eudicotyledons</taxon>
        <taxon>Gunneridae</taxon>
        <taxon>Pentapetalae</taxon>
        <taxon>asterids</taxon>
        <taxon>campanulids</taxon>
        <taxon>Asterales</taxon>
        <taxon>Asteraceae</taxon>
        <taxon>Carduoideae</taxon>
        <taxon>Cardueae</taxon>
        <taxon>Arctiinae</taxon>
        <taxon>Arctium</taxon>
    </lineage>
</organism>
<evidence type="ECO:0000313" key="1">
    <source>
        <dbReference type="EMBL" id="KAI3771379.1"/>
    </source>
</evidence>
<dbReference type="Proteomes" id="UP001055879">
    <property type="component" value="Linkage Group LG01"/>
</dbReference>
<gene>
    <name evidence="1" type="ORF">L6452_02542</name>
</gene>
<dbReference type="EMBL" id="CM042047">
    <property type="protein sequence ID" value="KAI3771379.1"/>
    <property type="molecule type" value="Genomic_DNA"/>
</dbReference>
<sequence length="95" mass="10563">MNAQLLLQDVCISIHYASFDYVIMSFLACILSSAYPYLDTNMNPIFLLSVCFYRVNIMNPTNASIEDITTLTTKLNVSNDEDAVDLTEATEVALA</sequence>